<protein>
    <submittedName>
        <fullName evidence="2">Uncharacterized protein</fullName>
    </submittedName>
</protein>
<feature type="region of interest" description="Disordered" evidence="1">
    <location>
        <begin position="876"/>
        <end position="969"/>
    </location>
</feature>
<feature type="compositionally biased region" description="Low complexity" evidence="1">
    <location>
        <begin position="954"/>
        <end position="969"/>
    </location>
</feature>
<dbReference type="SUPFAM" id="SSF52540">
    <property type="entry name" value="P-loop containing nucleoside triphosphate hydrolases"/>
    <property type="match status" value="1"/>
</dbReference>
<proteinExistence type="predicted"/>
<dbReference type="InterPro" id="IPR027417">
    <property type="entry name" value="P-loop_NTPase"/>
</dbReference>
<reference evidence="2 3" key="1">
    <citation type="submission" date="2017-03" db="EMBL/GenBank/DDBJ databases">
        <title>WGS assembly of Porphyra umbilicalis.</title>
        <authorList>
            <person name="Brawley S.H."/>
            <person name="Blouin N.A."/>
            <person name="Ficko-Blean E."/>
            <person name="Wheeler G.L."/>
            <person name="Lohr M."/>
            <person name="Goodson H.V."/>
            <person name="Jenkins J.W."/>
            <person name="Blaby-Haas C.E."/>
            <person name="Helliwell K.E."/>
            <person name="Chan C."/>
            <person name="Marriage T."/>
            <person name="Bhattacharya D."/>
            <person name="Klein A.S."/>
            <person name="Badis Y."/>
            <person name="Brodie J."/>
            <person name="Cao Y."/>
            <person name="Collen J."/>
            <person name="Dittami S.M."/>
            <person name="Gachon C.M."/>
            <person name="Green B.R."/>
            <person name="Karpowicz S."/>
            <person name="Kim J.W."/>
            <person name="Kudahl U."/>
            <person name="Lin S."/>
            <person name="Michel G."/>
            <person name="Mittag M."/>
            <person name="Olson B.J."/>
            <person name="Pangilinan J."/>
            <person name="Peng Y."/>
            <person name="Qiu H."/>
            <person name="Shu S."/>
            <person name="Singer J.T."/>
            <person name="Smith A.G."/>
            <person name="Sprecher B.N."/>
            <person name="Wagner V."/>
            <person name="Wang W."/>
            <person name="Wang Z.-Y."/>
            <person name="Yan J."/>
            <person name="Yarish C."/>
            <person name="Zoeuner-Riek S."/>
            <person name="Zhuang Y."/>
            <person name="Zou Y."/>
            <person name="Lindquist E.A."/>
            <person name="Grimwood J."/>
            <person name="Barry K."/>
            <person name="Rokhsar D.S."/>
            <person name="Schmutz J."/>
            <person name="Stiller J.W."/>
            <person name="Grossman A.R."/>
            <person name="Prochnik S.E."/>
        </authorList>
    </citation>
    <scope>NUCLEOTIDE SEQUENCE [LARGE SCALE GENOMIC DNA]</scope>
    <source>
        <strain evidence="2">4086291</strain>
    </source>
</reference>
<dbReference type="AlphaFoldDB" id="A0A1X6PAK0"/>
<name>A0A1X6PAK0_PORUM</name>
<dbReference type="SUPFAM" id="SSF48452">
    <property type="entry name" value="TPR-like"/>
    <property type="match status" value="2"/>
</dbReference>
<sequence>MGPVEVVLEAVERPFFVTPGSALTDAVVSGWEEQLTVINKRLIDSRVRGAHGRGIDRLEKRVSFLRRAVAAPSCEDDDLAKYRAGWRPPPVEEDYVAGFDNSGRAEHAILSVLQQYADRRGYNGGTKAPRVAICAIGGSGKSTACAGVAASERVRQLFPRGTARLQTRRWHLPCAFAGSPRPDLMRLFKRDDFLDLAAARVRDVGKKNVAQSLVMIDDVLADKKEQLQLLLRIVPHAVPVLFTTRAEEVVAAVRGAERVSIESLPEANARLLLAEAVGKRPAQGQTVFSDHEEAGLVRPALEQTRRHALSLSIVTAHIADRTGEWQPVVAQLAKSHLAGVQASLDMSMKLLPDVACREAFISLSILPANNLVGVHVLERLWRPLLDGRGCIDEGVGSHPVTTYENSGGRVHPDVIRHVGALAWVGLLRRVVATGTVVGVVLHPVICDYSRCLLSADGSRAAHQRLLDDYADGSPTDGVDEHGWRAYEFWATPDDGYWYNNVARHAAASGNLCSLVSLTFDEWRDARVRTSSPLARQVDLERVIEALQAAVDDRYQDARTTSVLHGIVHLGLAVAYMERIGGSRLQNVNKAVALLERALELEPRATAPWHWAKTQNSLGNAYCERVDGDRAANVEAAIACSRLALEVRTREAAPLEWALTQNNLGATYTNRVDGDRAANVEAAIECYRLALEVRTREAAPLDWAMTQNILGNAYCHQVGGDRTANVEAAIECCRLALEVRTRQATPLDWAWTRNSLGHAYTIRVDGDHAANIEAAIECYRLALEVRTREAAPLDWAWTHDRLGHAYTIRVGGDRAANDEVAIECYRLALEVRTREAAPLDWAWTHDRLGHAYTIRVCGDRTANVGAAMACYGLTLEPRRRRGRQRDGRPPTSTRDRRGQRRSPSPHKPPPTGRCPKPPPATPRNGRRQWPPPLVAPQLRRRAPRSARLTRHTRCRPPATRTRATATAASAAQVATSRLRKGSAAPSDGFRHPAVCHAACRSTILTAATKPMVTSRGENAVRAVHHTTKSAAVVAATVAGDWESSLRIHQERSVAALVSQKASMQGS</sequence>
<dbReference type="Gene3D" id="3.40.50.300">
    <property type="entry name" value="P-loop containing nucleotide triphosphate hydrolases"/>
    <property type="match status" value="1"/>
</dbReference>
<evidence type="ECO:0000313" key="2">
    <source>
        <dbReference type="EMBL" id="OSX77867.1"/>
    </source>
</evidence>
<dbReference type="Gene3D" id="1.25.40.10">
    <property type="entry name" value="Tetratricopeptide repeat domain"/>
    <property type="match status" value="2"/>
</dbReference>
<keyword evidence="3" id="KW-1185">Reference proteome</keyword>
<feature type="compositionally biased region" description="Basic and acidic residues" evidence="1">
    <location>
        <begin position="883"/>
        <end position="895"/>
    </location>
</feature>
<feature type="compositionally biased region" description="Basic residues" evidence="1">
    <location>
        <begin position="937"/>
        <end position="953"/>
    </location>
</feature>
<dbReference type="InterPro" id="IPR011990">
    <property type="entry name" value="TPR-like_helical_dom_sf"/>
</dbReference>
<dbReference type="EMBL" id="KV918826">
    <property type="protein sequence ID" value="OSX77867.1"/>
    <property type="molecule type" value="Genomic_DNA"/>
</dbReference>
<dbReference type="Proteomes" id="UP000218209">
    <property type="component" value="Unassembled WGS sequence"/>
</dbReference>
<accession>A0A1X6PAK0</accession>
<evidence type="ECO:0000256" key="1">
    <source>
        <dbReference type="SAM" id="MobiDB-lite"/>
    </source>
</evidence>
<evidence type="ECO:0000313" key="3">
    <source>
        <dbReference type="Proteomes" id="UP000218209"/>
    </source>
</evidence>
<feature type="compositionally biased region" description="Pro residues" evidence="1">
    <location>
        <begin position="904"/>
        <end position="920"/>
    </location>
</feature>
<organism evidence="2 3">
    <name type="scientific">Porphyra umbilicalis</name>
    <name type="common">Purple laver</name>
    <name type="synonym">Red alga</name>
    <dbReference type="NCBI Taxonomy" id="2786"/>
    <lineage>
        <taxon>Eukaryota</taxon>
        <taxon>Rhodophyta</taxon>
        <taxon>Bangiophyceae</taxon>
        <taxon>Bangiales</taxon>
        <taxon>Bangiaceae</taxon>
        <taxon>Porphyra</taxon>
    </lineage>
</organism>
<gene>
    <name evidence="2" type="ORF">BU14_0130s0022</name>
</gene>
<dbReference type="GO" id="GO:0043531">
    <property type="term" value="F:ADP binding"/>
    <property type="evidence" value="ECO:0007669"/>
    <property type="project" value="InterPro"/>
</dbReference>